<organism evidence="5 6">
    <name type="scientific">Carpediemonas membranifera</name>
    <dbReference type="NCBI Taxonomy" id="201153"/>
    <lineage>
        <taxon>Eukaryota</taxon>
        <taxon>Metamonada</taxon>
        <taxon>Carpediemonas-like organisms</taxon>
        <taxon>Carpediemonas</taxon>
    </lineage>
</organism>
<keyword evidence="6" id="KW-1185">Reference proteome</keyword>
<accession>A0A8J6EAE5</accession>
<feature type="region of interest" description="Disordered" evidence="2">
    <location>
        <begin position="872"/>
        <end position="910"/>
    </location>
</feature>
<feature type="chain" id="PRO_5035223767" evidence="4">
    <location>
        <begin position="16"/>
        <end position="954"/>
    </location>
</feature>
<proteinExistence type="predicted"/>
<keyword evidence="1" id="KW-0175">Coiled coil</keyword>
<evidence type="ECO:0000256" key="1">
    <source>
        <dbReference type="SAM" id="Coils"/>
    </source>
</evidence>
<gene>
    <name evidence="5" type="ORF">J8273_3839</name>
</gene>
<feature type="transmembrane region" description="Helical" evidence="3">
    <location>
        <begin position="841"/>
        <end position="867"/>
    </location>
</feature>
<evidence type="ECO:0000256" key="4">
    <source>
        <dbReference type="SAM" id="SignalP"/>
    </source>
</evidence>
<evidence type="ECO:0000313" key="6">
    <source>
        <dbReference type="Proteomes" id="UP000717585"/>
    </source>
</evidence>
<evidence type="ECO:0000313" key="5">
    <source>
        <dbReference type="EMBL" id="KAG9394585.1"/>
    </source>
</evidence>
<name>A0A8J6EAE5_9EUKA</name>
<keyword evidence="3" id="KW-1133">Transmembrane helix</keyword>
<dbReference type="Proteomes" id="UP000717585">
    <property type="component" value="Unassembled WGS sequence"/>
</dbReference>
<feature type="transmembrane region" description="Helical" evidence="3">
    <location>
        <begin position="394"/>
        <end position="423"/>
    </location>
</feature>
<protein>
    <submittedName>
        <fullName evidence="5">Uncharacterized protein</fullName>
    </submittedName>
</protein>
<comment type="caution">
    <text evidence="5">The sequence shown here is derived from an EMBL/GenBank/DDBJ whole genome shotgun (WGS) entry which is preliminary data.</text>
</comment>
<reference evidence="5" key="1">
    <citation type="submission" date="2021-05" db="EMBL/GenBank/DDBJ databases">
        <title>A free-living protist that lacks canonical eukaryotic 1 DNA replication and segregation systems.</title>
        <authorList>
            <person name="Salas-Leiva D.E."/>
            <person name="Tromer E.C."/>
            <person name="Curtis B.A."/>
            <person name="Jerlstrom-Hultqvist J."/>
            <person name="Kolisko M."/>
            <person name="Yi Z."/>
            <person name="Salas-Leiva J.S."/>
            <person name="Gallot-Lavallee L."/>
            <person name="Kops G.J.P.L."/>
            <person name="Archibald J.M."/>
            <person name="Simpson A.G.B."/>
            <person name="Roger A.J."/>
        </authorList>
    </citation>
    <scope>NUCLEOTIDE SEQUENCE</scope>
    <source>
        <strain evidence="5">BICM</strain>
    </source>
</reference>
<sequence length="954" mass="101875">MLIAILGALVAAVCADNVFTPLNTLMDDTLFAAMQNLHILNYDLKGWFLDNAFNLTNSTVYSKIPDYTVTDSTSFLYSPRPETSLSDLNNVPSFAVWLAVCLLIAIALIFILCCAACCIECFTLPKLPRPRFPLPVRGLIWQCQCCSGCAVGACMIIIAGTLLWLVASTQYALSTRPYGVAVSAKSSVLDNIDGMVRAIQLLPEASDALRYIKPTDAINVLAPQFQCMDYVASNLTGVSTAVVDLNDTLNDLETNMSELNNTIDTFRTDVAAISTDYDTTIYVPGIGTDLHTPLNTVYDTINSLDLTTVRQNVTDVVEEKSKIRHIEAASVLISLGLGTALNRTTNTLGSLAWLATETPAGLLNKAASLGVPSTITEFANSVIETPETVTGPGIVVTAVVLGILLLAAVCCISACCSGGLLGGCKCTWCMNIQSCCVFLITGVLIIAVGGSVPALKVASLTCNNGKMWTADLFSGLIGMQGLSDLIKEYAGIDTTISIDAVKIADMMTCSDASISTIFNPAYLSTVNVEQKITDLLSDFISTSGTIPSLADSATFADYFRTFNETEFLESFGVNAEIVKQLNASIDEVVTDIQNMQSDATGETDINLADSGLNITTVKTNVTDSKTDVADDATFGWNQTAADEGVSDFNDAISDLYTAYCGSTDFCTACTTEKTNFDGNAMSWGADELTNLNYASPLVDCIHDSTSPPDTTDLSNAIAALQDLSDVFGLIQQVQIDLDAIFDDLLTTLTSLDNQITNVNDNLRPDLIDAIAELNNSLEVIDTQGMSDVITNNLETALGVITIRMSNVSVAADQASECSVVGDVAGIVSDGLCETSRGWSNVLFLLLVGLALMSMAHCLSTCCAARFIDHKPKKKKNKKKKQEDEALDQPLMGSQAVGNEGSMDPITPPLQSAAHPFYERPVMEMPVKRMGVSEARAGRRGKMPPSLGKSGLPRY</sequence>
<keyword evidence="3" id="KW-0472">Membrane</keyword>
<keyword evidence="3" id="KW-0812">Transmembrane</keyword>
<feature type="region of interest" description="Disordered" evidence="2">
    <location>
        <begin position="928"/>
        <end position="954"/>
    </location>
</feature>
<feature type="signal peptide" evidence="4">
    <location>
        <begin position="1"/>
        <end position="15"/>
    </location>
</feature>
<dbReference type="EMBL" id="JAHDYR010000014">
    <property type="protein sequence ID" value="KAG9394585.1"/>
    <property type="molecule type" value="Genomic_DNA"/>
</dbReference>
<feature type="transmembrane region" description="Helical" evidence="3">
    <location>
        <begin position="139"/>
        <end position="167"/>
    </location>
</feature>
<dbReference type="AlphaFoldDB" id="A0A8J6EAE5"/>
<feature type="coiled-coil region" evidence="1">
    <location>
        <begin position="242"/>
        <end position="269"/>
    </location>
</feature>
<feature type="transmembrane region" description="Helical" evidence="3">
    <location>
        <begin position="435"/>
        <end position="455"/>
    </location>
</feature>
<evidence type="ECO:0000256" key="2">
    <source>
        <dbReference type="SAM" id="MobiDB-lite"/>
    </source>
</evidence>
<feature type="transmembrane region" description="Helical" evidence="3">
    <location>
        <begin position="94"/>
        <end position="119"/>
    </location>
</feature>
<evidence type="ECO:0000256" key="3">
    <source>
        <dbReference type="SAM" id="Phobius"/>
    </source>
</evidence>
<keyword evidence="4" id="KW-0732">Signal</keyword>